<sequence length="298" mass="31637">MEKVSEACKAGFAQLVPTPPSRPAAIPALGIDRDRNNARSDAPSSSRDRRAGKDKVVDYTSSGDSSASGDKTDEETVDPVTPNDDNPLPGGSSPLHEGEHGSSSQAAADFLPEDESDEPPSHYPFSGTAAMDGDNTTFTFTELGVSTEQYSSAPVEAYIPMPVEGHSAAGAAPEDDPNFCDQLFSWGITGPYFTPATSSPFPPWENIRSPFLEPQAHCAFQVGDTASSDGDLRQTDYNPELSALPFDGGSFDPYLANHPSSSQGFYAEQSNFVRPSSLEVEVEEKNSSLGNPPSFDDG</sequence>
<evidence type="ECO:0000313" key="2">
    <source>
        <dbReference type="EMBL" id="MQM09903.1"/>
    </source>
</evidence>
<reference evidence="2" key="1">
    <citation type="submission" date="2017-07" db="EMBL/GenBank/DDBJ databases">
        <title>Taro Niue Genome Assembly and Annotation.</title>
        <authorList>
            <person name="Atibalentja N."/>
            <person name="Keating K."/>
            <person name="Fields C.J."/>
        </authorList>
    </citation>
    <scope>NUCLEOTIDE SEQUENCE</scope>
    <source>
        <strain evidence="2">Niue_2</strain>
        <tissue evidence="2">Leaf</tissue>
    </source>
</reference>
<feature type="compositionally biased region" description="Basic and acidic residues" evidence="1">
    <location>
        <begin position="46"/>
        <end position="57"/>
    </location>
</feature>
<accession>A0A843WES6</accession>
<evidence type="ECO:0000256" key="1">
    <source>
        <dbReference type="SAM" id="MobiDB-lite"/>
    </source>
</evidence>
<organism evidence="2 3">
    <name type="scientific">Colocasia esculenta</name>
    <name type="common">Wild taro</name>
    <name type="synonym">Arum esculentum</name>
    <dbReference type="NCBI Taxonomy" id="4460"/>
    <lineage>
        <taxon>Eukaryota</taxon>
        <taxon>Viridiplantae</taxon>
        <taxon>Streptophyta</taxon>
        <taxon>Embryophyta</taxon>
        <taxon>Tracheophyta</taxon>
        <taxon>Spermatophyta</taxon>
        <taxon>Magnoliopsida</taxon>
        <taxon>Liliopsida</taxon>
        <taxon>Araceae</taxon>
        <taxon>Aroideae</taxon>
        <taxon>Colocasieae</taxon>
        <taxon>Colocasia</taxon>
    </lineage>
</organism>
<evidence type="ECO:0000313" key="3">
    <source>
        <dbReference type="Proteomes" id="UP000652761"/>
    </source>
</evidence>
<dbReference type="EMBL" id="NMUH01004507">
    <property type="protein sequence ID" value="MQM09903.1"/>
    <property type="molecule type" value="Genomic_DNA"/>
</dbReference>
<dbReference type="AlphaFoldDB" id="A0A843WES6"/>
<keyword evidence="3" id="KW-1185">Reference proteome</keyword>
<name>A0A843WES6_COLES</name>
<protein>
    <submittedName>
        <fullName evidence="2">Uncharacterized protein</fullName>
    </submittedName>
</protein>
<dbReference type="Proteomes" id="UP000652761">
    <property type="component" value="Unassembled WGS sequence"/>
</dbReference>
<gene>
    <name evidence="2" type="ORF">Taro_042787</name>
</gene>
<feature type="region of interest" description="Disordered" evidence="1">
    <location>
        <begin position="277"/>
        <end position="298"/>
    </location>
</feature>
<comment type="caution">
    <text evidence="2">The sequence shown here is derived from an EMBL/GenBank/DDBJ whole genome shotgun (WGS) entry which is preliminary data.</text>
</comment>
<feature type="region of interest" description="Disordered" evidence="1">
    <location>
        <begin position="224"/>
        <end position="244"/>
    </location>
</feature>
<feature type="region of interest" description="Disordered" evidence="1">
    <location>
        <begin position="14"/>
        <end position="134"/>
    </location>
</feature>
<proteinExistence type="predicted"/>
<feature type="compositionally biased region" description="Polar residues" evidence="1">
    <location>
        <begin position="59"/>
        <end position="69"/>
    </location>
</feature>